<dbReference type="SMART" id="SM00880">
    <property type="entry name" value="CHAD"/>
    <property type="match status" value="1"/>
</dbReference>
<dbReference type="EMBL" id="JAVIDA010000011">
    <property type="protein sequence ID" value="MDQ9071721.1"/>
    <property type="molecule type" value="Genomic_DNA"/>
</dbReference>
<accession>A0AAW8JJH9</accession>
<gene>
    <name evidence="2" type="ORF">RFH51_09640</name>
</gene>
<evidence type="ECO:0000259" key="1">
    <source>
        <dbReference type="PROSITE" id="PS51708"/>
    </source>
</evidence>
<dbReference type="InterPro" id="IPR007899">
    <property type="entry name" value="CHAD_dom"/>
</dbReference>
<dbReference type="PROSITE" id="PS51708">
    <property type="entry name" value="CHAD"/>
    <property type="match status" value="1"/>
</dbReference>
<comment type="caution">
    <text evidence="2">The sequence shown here is derived from an EMBL/GenBank/DDBJ whole genome shotgun (WGS) entry which is preliminary data.</text>
</comment>
<dbReference type="Pfam" id="PF05235">
    <property type="entry name" value="CHAD"/>
    <property type="match status" value="1"/>
</dbReference>
<sequence>MFYNNIKFQFANNTFKQIKQLFLTQNTVEDAYTKQYLDTEDLKLSQNHIFISLDPDQHFLTIEIPQHHFYKQLENFQENENIADFLLENKHIRTHKKIYKLLSSLLNDSQAPLISFIKINQKVFKYIYIEDNLEIEVSLINSKSKIHNKNREINQLEFSHKIGEYQDFIQYIQSWLENYPIYFCQLSAIQQFTVENYPDHCYPIQYQKAIKLDQKYTAHHAMQLMMQNTLQHLTTNLSALTTNQFSPEHIHQTRVAIRRMRSALQSFKDWSQAIDPNWKIKLADLFKHLGTTRDLDVIRDELIPQIELAGSHPIQLPQTQDNNHSIHLMMQDKATTQLLLEILAFSYQVDDSHIDSNKNIKKLATNQIEHLHNLVCKNAAIFNQLEVEKRHEIRKKIKRLRYSLEFTAALFDPKEVSSYIKNLKPAQETLGHYNDLCVAESLFKTNVEQDSTLLFALGWITSEQQHTVNQAQKDLENLAKHKFNP</sequence>
<organism evidence="2 3">
    <name type="scientific">Acinetobacter gerneri</name>
    <dbReference type="NCBI Taxonomy" id="202952"/>
    <lineage>
        <taxon>Bacteria</taxon>
        <taxon>Pseudomonadati</taxon>
        <taxon>Pseudomonadota</taxon>
        <taxon>Gammaproteobacteria</taxon>
        <taxon>Moraxellales</taxon>
        <taxon>Moraxellaceae</taxon>
        <taxon>Acinetobacter</taxon>
    </lineage>
</organism>
<dbReference type="PANTHER" id="PTHR39339">
    <property type="entry name" value="SLR1444 PROTEIN"/>
    <property type="match status" value="1"/>
</dbReference>
<evidence type="ECO:0000313" key="3">
    <source>
        <dbReference type="Proteomes" id="UP001243195"/>
    </source>
</evidence>
<proteinExistence type="predicted"/>
<reference evidence="2" key="1">
    <citation type="submission" date="2023-08" db="EMBL/GenBank/DDBJ databases">
        <title>Emergence of clinically-relevant ST2 carbapenem-resistant Acinetobacter baumannii strains in hospital sewages in Zhejiang, East of China.</title>
        <authorList>
            <person name="Kaichao C."/>
            <person name="Zhang R."/>
        </authorList>
    </citation>
    <scope>NUCLEOTIDE SEQUENCE</scope>
    <source>
        <strain evidence="2">M-SY-60</strain>
    </source>
</reference>
<name>A0AAW8JJH9_9GAMM</name>
<dbReference type="PANTHER" id="PTHR39339:SF1">
    <property type="entry name" value="CHAD DOMAIN-CONTAINING PROTEIN"/>
    <property type="match status" value="1"/>
</dbReference>
<dbReference type="InterPro" id="IPR038186">
    <property type="entry name" value="CHAD_dom_sf"/>
</dbReference>
<protein>
    <submittedName>
        <fullName evidence="2">CHAD domain-containing protein</fullName>
    </submittedName>
</protein>
<dbReference type="RefSeq" id="WP_308956170.1">
    <property type="nucleotide sequence ID" value="NZ_JAVICY010000012.1"/>
</dbReference>
<dbReference type="Proteomes" id="UP001243195">
    <property type="component" value="Unassembled WGS sequence"/>
</dbReference>
<dbReference type="Gene3D" id="1.40.20.10">
    <property type="entry name" value="CHAD domain"/>
    <property type="match status" value="1"/>
</dbReference>
<evidence type="ECO:0000313" key="2">
    <source>
        <dbReference type="EMBL" id="MDQ9071721.1"/>
    </source>
</evidence>
<feature type="domain" description="CHAD" evidence="1">
    <location>
        <begin position="215"/>
        <end position="485"/>
    </location>
</feature>
<dbReference type="AlphaFoldDB" id="A0AAW8JJH9"/>